<dbReference type="PANTHER" id="PTHR13031:SF0">
    <property type="entry name" value="RIBONUCLEASE P PROTEIN SUBUNIT P30"/>
    <property type="match status" value="1"/>
</dbReference>
<dbReference type="STRING" id="1296096.A0A1B9I9G4"/>
<feature type="region of interest" description="Disordered" evidence="4">
    <location>
        <begin position="97"/>
        <end position="117"/>
    </location>
</feature>
<feature type="region of interest" description="Disordered" evidence="4">
    <location>
        <begin position="9"/>
        <end position="35"/>
    </location>
</feature>
<accession>A0A1B9I9G4</accession>
<dbReference type="GO" id="GO:0003723">
    <property type="term" value="F:RNA binding"/>
    <property type="evidence" value="ECO:0007669"/>
    <property type="project" value="TreeGrafter"/>
</dbReference>
<dbReference type="OrthoDB" id="17948at2759"/>
<dbReference type="Gene3D" id="3.20.20.140">
    <property type="entry name" value="Metal-dependent hydrolases"/>
    <property type="match status" value="1"/>
</dbReference>
<keyword evidence="3" id="KW-0819">tRNA processing</keyword>
<dbReference type="GO" id="GO:0008033">
    <property type="term" value="P:tRNA processing"/>
    <property type="evidence" value="ECO:0007669"/>
    <property type="project" value="UniProtKB-KW"/>
</dbReference>
<sequence length="359" mass="39533">MYFDLFVPFPLPQESDEGPSKKSKKGKGKAVPQPSTTSIVIKKDCWSGIESKDKDAFVNKVSLVGHLGYSVVGLTIIPSEPSNQVISSPFSNGLPFPDLDPRFSQSNSSSSSSSKTPLVQVTRYHMRLDDNRVHPLTSQNTNTLKAYDILSVAPTSEKAFQLACTDLSNPGPNQISIITLPLHERPFTFRFNWKQMRQAQRNGVVFELLYSAALFPPSNLSSETQRRYRQNFLSNAREVIRITGGKGVIFSSGPSGDVNGLRGALDIVNLGTMIGMPSNLAKESISTTTKNVLLRAQARKTFKAIMSMPKLVPAEADNDGESIDDIEVEKDVNTKQVDITDKKRLMVNTPTNNVKKVKI</sequence>
<comment type="similarity">
    <text evidence="2">Belongs to the eukaryotic/archaeal RNase P protein component 3 family.</text>
</comment>
<evidence type="ECO:0000256" key="1">
    <source>
        <dbReference type="ARBA" id="ARBA00004123"/>
    </source>
</evidence>
<organism evidence="5">
    <name type="scientific">Kwoniella pini CBS 10737</name>
    <dbReference type="NCBI Taxonomy" id="1296096"/>
    <lineage>
        <taxon>Eukaryota</taxon>
        <taxon>Fungi</taxon>
        <taxon>Dikarya</taxon>
        <taxon>Basidiomycota</taxon>
        <taxon>Agaricomycotina</taxon>
        <taxon>Tremellomycetes</taxon>
        <taxon>Tremellales</taxon>
        <taxon>Cryptococcaceae</taxon>
        <taxon>Kwoniella</taxon>
    </lineage>
</organism>
<dbReference type="PANTHER" id="PTHR13031">
    <property type="entry name" value="RIBONUCLEASE P SUBUNIT P30"/>
    <property type="match status" value="1"/>
</dbReference>
<dbReference type="SUPFAM" id="SSF89550">
    <property type="entry name" value="PHP domain-like"/>
    <property type="match status" value="1"/>
</dbReference>
<comment type="subcellular location">
    <subcellularLocation>
        <location evidence="1">Nucleus</location>
    </subcellularLocation>
</comment>
<dbReference type="AlphaFoldDB" id="A0A1B9I9G4"/>
<dbReference type="RefSeq" id="XP_019013481.1">
    <property type="nucleotide sequence ID" value="XM_019153320.1"/>
</dbReference>
<dbReference type="EMBL" id="KI894008">
    <property type="protein sequence ID" value="OCF52262.1"/>
    <property type="molecule type" value="Genomic_DNA"/>
</dbReference>
<evidence type="ECO:0000313" key="6">
    <source>
        <dbReference type="EMBL" id="WWC69507.1"/>
    </source>
</evidence>
<dbReference type="GO" id="GO:0005655">
    <property type="term" value="C:nucleolar ribonuclease P complex"/>
    <property type="evidence" value="ECO:0007669"/>
    <property type="project" value="TreeGrafter"/>
</dbReference>
<reference evidence="5" key="3">
    <citation type="submission" date="2016-07" db="EMBL/GenBank/DDBJ databases">
        <title>Evolution of pathogenesis and genome organization in the Tremellales.</title>
        <authorList>
            <person name="Cuomo C."/>
            <person name="Litvintseva A."/>
            <person name="Heitman J."/>
            <person name="Chen Y."/>
            <person name="Sun S."/>
            <person name="Springer D."/>
            <person name="Dromer F."/>
            <person name="Young S."/>
            <person name="Zeng Q."/>
            <person name="Chapman S."/>
            <person name="Gujja S."/>
            <person name="Saif S."/>
            <person name="Birren B."/>
        </authorList>
    </citation>
    <scope>NUCLEOTIDE SEQUENCE</scope>
    <source>
        <strain evidence="5">CBS 10737</strain>
    </source>
</reference>
<dbReference type="Pfam" id="PF01876">
    <property type="entry name" value="RNase_P_p30"/>
    <property type="match status" value="1"/>
</dbReference>
<gene>
    <name evidence="5" type="ORF">I206_01548</name>
    <name evidence="6" type="ORF">I206_103449</name>
</gene>
<dbReference type="Proteomes" id="UP000094020">
    <property type="component" value="Chromosome 4"/>
</dbReference>
<reference evidence="6" key="2">
    <citation type="submission" date="2013-07" db="EMBL/GenBank/DDBJ databases">
        <authorList>
            <consortium name="The Broad Institute Genome Sequencing Platform"/>
            <person name="Cuomo C."/>
            <person name="Litvintseva A."/>
            <person name="Chen Y."/>
            <person name="Heitman J."/>
            <person name="Sun S."/>
            <person name="Springer D."/>
            <person name="Dromer F."/>
            <person name="Young S.K."/>
            <person name="Zeng Q."/>
            <person name="Gargeya S."/>
            <person name="Fitzgerald M."/>
            <person name="Abouelleil A."/>
            <person name="Alvarado L."/>
            <person name="Berlin A.M."/>
            <person name="Chapman S.B."/>
            <person name="Dewar J."/>
            <person name="Goldberg J."/>
            <person name="Griggs A."/>
            <person name="Gujja S."/>
            <person name="Hansen M."/>
            <person name="Howarth C."/>
            <person name="Imamovic A."/>
            <person name="Larimer J."/>
            <person name="McCowan C."/>
            <person name="Murphy C."/>
            <person name="Pearson M."/>
            <person name="Priest M."/>
            <person name="Roberts A."/>
            <person name="Saif S."/>
            <person name="Shea T."/>
            <person name="Sykes S."/>
            <person name="Wortman J."/>
            <person name="Nusbaum C."/>
            <person name="Birren B."/>
        </authorList>
    </citation>
    <scope>NUCLEOTIDE SEQUENCE</scope>
    <source>
        <strain evidence="6">CBS 10737</strain>
    </source>
</reference>
<evidence type="ECO:0000256" key="3">
    <source>
        <dbReference type="ARBA" id="ARBA00022694"/>
    </source>
</evidence>
<dbReference type="GeneID" id="30169917"/>
<feature type="compositionally biased region" description="Low complexity" evidence="4">
    <location>
        <begin position="104"/>
        <end position="114"/>
    </location>
</feature>
<dbReference type="InterPro" id="IPR016195">
    <property type="entry name" value="Pol/histidinol_Pase-like"/>
</dbReference>
<proteinExistence type="inferred from homology"/>
<name>A0A1B9I9G4_9TREE</name>
<dbReference type="InterPro" id="IPR002738">
    <property type="entry name" value="RNase_P_p30"/>
</dbReference>
<evidence type="ECO:0000256" key="2">
    <source>
        <dbReference type="ARBA" id="ARBA00007331"/>
    </source>
</evidence>
<dbReference type="EMBL" id="CP144522">
    <property type="protein sequence ID" value="WWC69507.1"/>
    <property type="molecule type" value="Genomic_DNA"/>
</dbReference>
<evidence type="ECO:0000256" key="4">
    <source>
        <dbReference type="SAM" id="MobiDB-lite"/>
    </source>
</evidence>
<dbReference type="KEGG" id="kpin:30169917"/>
<protein>
    <submittedName>
        <fullName evidence="5">Uncharacterized protein</fullName>
    </submittedName>
</protein>
<reference evidence="5" key="1">
    <citation type="submission" date="2013-07" db="EMBL/GenBank/DDBJ databases">
        <title>The Genome Sequence of Cryptococcus pinus CBS10737.</title>
        <authorList>
            <consortium name="The Broad Institute Genome Sequencing Platform"/>
            <person name="Cuomo C."/>
            <person name="Litvintseva A."/>
            <person name="Chen Y."/>
            <person name="Heitman J."/>
            <person name="Sun S."/>
            <person name="Springer D."/>
            <person name="Dromer F."/>
            <person name="Young S.K."/>
            <person name="Zeng Q."/>
            <person name="Gargeya S."/>
            <person name="Fitzgerald M."/>
            <person name="Abouelleil A."/>
            <person name="Alvarado L."/>
            <person name="Berlin A.M."/>
            <person name="Chapman S.B."/>
            <person name="Dewar J."/>
            <person name="Goldberg J."/>
            <person name="Griggs A."/>
            <person name="Gujja S."/>
            <person name="Hansen M."/>
            <person name="Howarth C."/>
            <person name="Imamovic A."/>
            <person name="Larimer J."/>
            <person name="McCowan C."/>
            <person name="Murphy C."/>
            <person name="Pearson M."/>
            <person name="Priest M."/>
            <person name="Roberts A."/>
            <person name="Saif S."/>
            <person name="Shea T."/>
            <person name="Sykes S."/>
            <person name="Wortman J."/>
            <person name="Nusbaum C."/>
            <person name="Birren B."/>
        </authorList>
    </citation>
    <scope>NUCLEOTIDE SEQUENCE [LARGE SCALE GENOMIC DNA]</scope>
    <source>
        <strain evidence="5">CBS 10737</strain>
    </source>
</reference>
<reference evidence="6" key="4">
    <citation type="submission" date="2024-02" db="EMBL/GenBank/DDBJ databases">
        <title>Comparative genomics of Cryptococcus and Kwoniella reveals pathogenesis evolution and contrasting modes of karyotype evolution via chromosome fusion or intercentromeric recombination.</title>
        <authorList>
            <person name="Coelho M.A."/>
            <person name="David-Palma M."/>
            <person name="Shea T."/>
            <person name="Bowers K."/>
            <person name="McGinley-Smith S."/>
            <person name="Mohammad A.W."/>
            <person name="Gnirke A."/>
            <person name="Yurkov A.M."/>
            <person name="Nowrousian M."/>
            <person name="Sun S."/>
            <person name="Cuomo C.A."/>
            <person name="Heitman J."/>
        </authorList>
    </citation>
    <scope>NUCLEOTIDE SEQUENCE</scope>
    <source>
        <strain evidence="6">CBS 10737</strain>
    </source>
</reference>
<evidence type="ECO:0000313" key="5">
    <source>
        <dbReference type="EMBL" id="OCF52262.1"/>
    </source>
</evidence>
<evidence type="ECO:0000313" key="7">
    <source>
        <dbReference type="Proteomes" id="UP000094020"/>
    </source>
</evidence>
<keyword evidence="7" id="KW-1185">Reference proteome</keyword>